<feature type="domain" description="TonB-dependent receptor-like beta-barrel" evidence="14">
    <location>
        <begin position="220"/>
        <end position="629"/>
    </location>
</feature>
<dbReference type="CDD" id="cd01347">
    <property type="entry name" value="ligand_gated_channel"/>
    <property type="match status" value="1"/>
</dbReference>
<dbReference type="InterPro" id="IPR039426">
    <property type="entry name" value="TonB-dep_rcpt-like"/>
</dbReference>
<dbReference type="InterPro" id="IPR000531">
    <property type="entry name" value="Beta-barrel_TonB"/>
</dbReference>
<keyword evidence="5 11" id="KW-0812">Transmembrane</keyword>
<evidence type="ECO:0000256" key="3">
    <source>
        <dbReference type="ARBA" id="ARBA00022452"/>
    </source>
</evidence>
<evidence type="ECO:0000256" key="9">
    <source>
        <dbReference type="ARBA" id="ARBA00023136"/>
    </source>
</evidence>
<dbReference type="Gene3D" id="2.40.170.20">
    <property type="entry name" value="TonB-dependent receptor, beta-barrel domain"/>
    <property type="match status" value="1"/>
</dbReference>
<keyword evidence="13" id="KW-0732">Signal</keyword>
<dbReference type="SUPFAM" id="SSF56935">
    <property type="entry name" value="Porins"/>
    <property type="match status" value="1"/>
</dbReference>
<keyword evidence="9 11" id="KW-0472">Membrane</keyword>
<keyword evidence="2 11" id="KW-0813">Transport</keyword>
<evidence type="ECO:0000256" key="4">
    <source>
        <dbReference type="ARBA" id="ARBA00022496"/>
    </source>
</evidence>
<feature type="signal peptide" evidence="13">
    <location>
        <begin position="1"/>
        <end position="23"/>
    </location>
</feature>
<evidence type="ECO:0000256" key="10">
    <source>
        <dbReference type="ARBA" id="ARBA00023237"/>
    </source>
</evidence>
<organism evidence="16 17">
    <name type="scientific">Azoarcus taiwanensis</name>
    <dbReference type="NCBI Taxonomy" id="666964"/>
    <lineage>
        <taxon>Bacteria</taxon>
        <taxon>Pseudomonadati</taxon>
        <taxon>Pseudomonadota</taxon>
        <taxon>Betaproteobacteria</taxon>
        <taxon>Rhodocyclales</taxon>
        <taxon>Zoogloeaceae</taxon>
        <taxon>Azoarcus</taxon>
    </lineage>
</organism>
<keyword evidence="4" id="KW-0410">Iron transport</keyword>
<dbReference type="PANTHER" id="PTHR32552:SF81">
    <property type="entry name" value="TONB-DEPENDENT OUTER MEMBRANE RECEPTOR"/>
    <property type="match status" value="1"/>
</dbReference>
<keyword evidence="6" id="KW-0408">Iron</keyword>
<dbReference type="EMBL" id="WTVM01000108">
    <property type="protein sequence ID" value="NMG04286.1"/>
    <property type="molecule type" value="Genomic_DNA"/>
</dbReference>
<keyword evidence="16" id="KW-0675">Receptor</keyword>
<dbReference type="Pfam" id="PF07715">
    <property type="entry name" value="Plug"/>
    <property type="match status" value="1"/>
</dbReference>
<keyword evidence="10 11" id="KW-0998">Cell outer membrane</keyword>
<evidence type="ECO:0000313" key="16">
    <source>
        <dbReference type="EMBL" id="NMG04286.1"/>
    </source>
</evidence>
<feature type="chain" id="PRO_5037845702" evidence="13">
    <location>
        <begin position="24"/>
        <end position="662"/>
    </location>
</feature>
<evidence type="ECO:0000256" key="8">
    <source>
        <dbReference type="ARBA" id="ARBA00023077"/>
    </source>
</evidence>
<evidence type="ECO:0000313" key="17">
    <source>
        <dbReference type="Proteomes" id="UP000599523"/>
    </source>
</evidence>
<evidence type="ECO:0000256" key="7">
    <source>
        <dbReference type="ARBA" id="ARBA00023065"/>
    </source>
</evidence>
<dbReference type="InterPro" id="IPR012910">
    <property type="entry name" value="Plug_dom"/>
</dbReference>
<evidence type="ECO:0000259" key="15">
    <source>
        <dbReference type="Pfam" id="PF07715"/>
    </source>
</evidence>
<dbReference type="PANTHER" id="PTHR32552">
    <property type="entry name" value="FERRICHROME IRON RECEPTOR-RELATED"/>
    <property type="match status" value="1"/>
</dbReference>
<feature type="domain" description="TonB-dependent receptor plug" evidence="15">
    <location>
        <begin position="46"/>
        <end position="151"/>
    </location>
</feature>
<proteinExistence type="inferred from homology"/>
<evidence type="ECO:0000256" key="6">
    <source>
        <dbReference type="ARBA" id="ARBA00023004"/>
    </source>
</evidence>
<dbReference type="RefSeq" id="WP_168988962.1">
    <property type="nucleotide sequence ID" value="NZ_CAWPHM010000009.1"/>
</dbReference>
<evidence type="ECO:0000256" key="1">
    <source>
        <dbReference type="ARBA" id="ARBA00004571"/>
    </source>
</evidence>
<keyword evidence="3 11" id="KW-1134">Transmembrane beta strand</keyword>
<gene>
    <name evidence="16" type="ORF">GPA21_15115</name>
</gene>
<comment type="subcellular location">
    <subcellularLocation>
        <location evidence="1 11">Cell outer membrane</location>
        <topology evidence="1 11">Multi-pass membrane protein</topology>
    </subcellularLocation>
</comment>
<dbReference type="Proteomes" id="UP000599523">
    <property type="component" value="Unassembled WGS sequence"/>
</dbReference>
<evidence type="ECO:0000256" key="13">
    <source>
        <dbReference type="SAM" id="SignalP"/>
    </source>
</evidence>
<protein>
    <submittedName>
        <fullName evidence="16">TonB-dependent receptor</fullName>
    </submittedName>
</protein>
<keyword evidence="7" id="KW-0406">Ion transport</keyword>
<dbReference type="AlphaFoldDB" id="A0A972F8S5"/>
<dbReference type="PROSITE" id="PS52016">
    <property type="entry name" value="TONB_DEPENDENT_REC_3"/>
    <property type="match status" value="1"/>
</dbReference>
<dbReference type="GO" id="GO:0009279">
    <property type="term" value="C:cell outer membrane"/>
    <property type="evidence" value="ECO:0007669"/>
    <property type="project" value="UniProtKB-SubCell"/>
</dbReference>
<evidence type="ECO:0000256" key="12">
    <source>
        <dbReference type="RuleBase" id="RU003357"/>
    </source>
</evidence>
<reference evidence="16" key="1">
    <citation type="submission" date="2019-12" db="EMBL/GenBank/DDBJ databases">
        <title>Comparative genomics gives insights into the taxonomy of the Azoarcus-Aromatoleum group and reveals separate origins of nif in the plant-associated Azoarcus and non-plant-associated Aromatoleum sub-groups.</title>
        <authorList>
            <person name="Lafos M."/>
            <person name="Maluk M."/>
            <person name="Batista M."/>
            <person name="Junghare M."/>
            <person name="Carmona M."/>
            <person name="Faoro H."/>
            <person name="Cruz L.M."/>
            <person name="Battistoni F."/>
            <person name="De Souza E."/>
            <person name="Pedrosa F."/>
            <person name="Chen W.-M."/>
            <person name="Poole P.S."/>
            <person name="Dixon R.A."/>
            <person name="James E.K."/>
        </authorList>
    </citation>
    <scope>NUCLEOTIDE SEQUENCE</scope>
    <source>
        <strain evidence="16">NSC3</strain>
    </source>
</reference>
<dbReference type="InterPro" id="IPR036942">
    <property type="entry name" value="Beta-barrel_TonB_sf"/>
</dbReference>
<dbReference type="GO" id="GO:0006826">
    <property type="term" value="P:iron ion transport"/>
    <property type="evidence" value="ECO:0007669"/>
    <property type="project" value="UniProtKB-KW"/>
</dbReference>
<name>A0A972F8S5_9RHOO</name>
<comment type="similarity">
    <text evidence="11 12">Belongs to the TonB-dependent receptor family.</text>
</comment>
<evidence type="ECO:0000256" key="11">
    <source>
        <dbReference type="PROSITE-ProRule" id="PRU01360"/>
    </source>
</evidence>
<evidence type="ECO:0000259" key="14">
    <source>
        <dbReference type="Pfam" id="PF00593"/>
    </source>
</evidence>
<dbReference type="Pfam" id="PF00593">
    <property type="entry name" value="TonB_dep_Rec_b-barrel"/>
    <property type="match status" value="1"/>
</dbReference>
<comment type="caution">
    <text evidence="16">The sequence shown here is derived from an EMBL/GenBank/DDBJ whole genome shotgun (WGS) entry which is preliminary data.</text>
</comment>
<keyword evidence="8 12" id="KW-0798">TonB box</keyword>
<keyword evidence="17" id="KW-1185">Reference proteome</keyword>
<evidence type="ECO:0000256" key="5">
    <source>
        <dbReference type="ARBA" id="ARBA00022692"/>
    </source>
</evidence>
<evidence type="ECO:0000256" key="2">
    <source>
        <dbReference type="ARBA" id="ARBA00022448"/>
    </source>
</evidence>
<accession>A0A972F8S5</accession>
<sequence>MPTISSRAAGLLALIGAALPAAAQQEQVQELPAVTVTANKQSQALERVPASVSAFDGEDLQAAGIDSLEGVARMTPGFTFQASGQSGLQPPVMRGLTANIMGFSSSVALVVDGVPTLRGQGFDDNLLGIERVEVLRGPQSTLYGRNAEAGVVSVVTRQPGNDPYAVVSAELGSRDKRALRFDASHALVKDTLYLGVAGELFRQDGFVDNAFKGGKEDDRERRNGRLALRWTPGERTDATLRYAQREYRDAGSLWGSVSAPRATVRSGTDSWNDSTARTVSLDIAHELAPDLNLRSITANNEFTDRIKQDIDFMPADLLHVSRDHHFRTLSQEFRLEGRVGPAQWLAGFYADRDDHDLSFGQKIPLGSTTTSATQKGHSAALFTHWIAPLADRWTVTAGARIERNEVRFALAGEREQSRAWTRFSPKVALQYQWRQDAQVYASVADGFRAGGFNAFAPEAYRRYQPERVRSFELGVKGRLLARRLRYGVAAYVMDVRDMQVQQIGLPGQMLLTNAASARPVGIDAELQYLLGSGWQLQAALGLNRTRFREFRDGANDFKGKHNPLAPDITGHLGVRYDAPQGWYAQAHLSGASKVYLDAANTYGRAGYGVVNLLAGYTFGRTELSAYVHNATNKQYDTVGFLNGVATIYSPPRELGVRLTWRM</sequence>